<dbReference type="AlphaFoldDB" id="K6GBI6"/>
<gene>
    <name evidence="6" type="ORF">B193_2839</name>
</gene>
<proteinExistence type="inferred from homology"/>
<feature type="domain" description="HAMP" evidence="5">
    <location>
        <begin position="336"/>
        <end position="388"/>
    </location>
</feature>
<evidence type="ECO:0000256" key="3">
    <source>
        <dbReference type="SAM" id="MobiDB-lite"/>
    </source>
</evidence>
<evidence type="ECO:0000259" key="5">
    <source>
        <dbReference type="PROSITE" id="PS50885"/>
    </source>
</evidence>
<dbReference type="PANTHER" id="PTHR43531:SF11">
    <property type="entry name" value="METHYL-ACCEPTING CHEMOTAXIS PROTEIN 3"/>
    <property type="match status" value="1"/>
</dbReference>
<dbReference type="Gene3D" id="1.10.287.950">
    <property type="entry name" value="Methyl-accepting chemotaxis protein"/>
    <property type="match status" value="1"/>
</dbReference>
<accession>K6GBI6</accession>
<evidence type="ECO:0000256" key="2">
    <source>
        <dbReference type="ARBA" id="ARBA00029447"/>
    </source>
</evidence>
<dbReference type="SMART" id="SM00304">
    <property type="entry name" value="HAMP"/>
    <property type="match status" value="1"/>
</dbReference>
<dbReference type="SUPFAM" id="SSF158472">
    <property type="entry name" value="HAMP domain-like"/>
    <property type="match status" value="1"/>
</dbReference>
<dbReference type="GO" id="GO:0006935">
    <property type="term" value="P:chemotaxis"/>
    <property type="evidence" value="ECO:0007669"/>
    <property type="project" value="UniProtKB-KW"/>
</dbReference>
<dbReference type="CDD" id="cd06225">
    <property type="entry name" value="HAMP"/>
    <property type="match status" value="1"/>
</dbReference>
<dbReference type="Pfam" id="PF12729">
    <property type="entry name" value="4HB_MCP_1"/>
    <property type="match status" value="1"/>
</dbReference>
<dbReference type="Pfam" id="PF00672">
    <property type="entry name" value="HAMP"/>
    <property type="match status" value="1"/>
</dbReference>
<keyword evidence="1" id="KW-0145">Chemotaxis</keyword>
<keyword evidence="4" id="KW-1133">Transmembrane helix</keyword>
<keyword evidence="4" id="KW-0812">Transmembrane</keyword>
<feature type="region of interest" description="Disordered" evidence="3">
    <location>
        <begin position="398"/>
        <end position="427"/>
    </location>
</feature>
<comment type="caution">
    <text evidence="6">The sequence shown here is derived from an EMBL/GenBank/DDBJ whole genome shotgun (WGS) entry which is preliminary data.</text>
</comment>
<dbReference type="InterPro" id="IPR024478">
    <property type="entry name" value="HlyB_4HB_MCP"/>
</dbReference>
<dbReference type="GO" id="GO:0005886">
    <property type="term" value="C:plasma membrane"/>
    <property type="evidence" value="ECO:0007669"/>
    <property type="project" value="TreeGrafter"/>
</dbReference>
<feature type="transmembrane region" description="Helical" evidence="4">
    <location>
        <begin position="12"/>
        <end position="32"/>
    </location>
</feature>
<dbReference type="InterPro" id="IPR003660">
    <property type="entry name" value="HAMP_dom"/>
</dbReference>
<name>K6GBI6_9BACT</name>
<evidence type="ECO:0000256" key="1">
    <source>
        <dbReference type="ARBA" id="ARBA00022500"/>
    </source>
</evidence>
<dbReference type="PROSITE" id="PS50885">
    <property type="entry name" value="HAMP"/>
    <property type="match status" value="1"/>
</dbReference>
<dbReference type="PROSITE" id="PS51257">
    <property type="entry name" value="PROKAR_LIPOPROTEIN"/>
    <property type="match status" value="1"/>
</dbReference>
<dbReference type="EMBL" id="ALAO01000246">
    <property type="protein sequence ID" value="EKO38459.1"/>
    <property type="molecule type" value="Genomic_DNA"/>
</dbReference>
<dbReference type="GO" id="GO:0007165">
    <property type="term" value="P:signal transduction"/>
    <property type="evidence" value="ECO:0007669"/>
    <property type="project" value="InterPro"/>
</dbReference>
<comment type="similarity">
    <text evidence="2">Belongs to the methyl-accepting chemotaxis (MCP) protein family.</text>
</comment>
<feature type="non-terminal residue" evidence="6">
    <location>
        <position position="427"/>
    </location>
</feature>
<dbReference type="InterPro" id="IPR051310">
    <property type="entry name" value="MCP_chemotaxis"/>
</dbReference>
<organism evidence="6 7">
    <name type="scientific">Solidesulfovibrio magneticus str. Maddingley MBC34</name>
    <dbReference type="NCBI Taxonomy" id="1206767"/>
    <lineage>
        <taxon>Bacteria</taxon>
        <taxon>Pseudomonadati</taxon>
        <taxon>Thermodesulfobacteriota</taxon>
        <taxon>Desulfovibrionia</taxon>
        <taxon>Desulfovibrionales</taxon>
        <taxon>Desulfovibrionaceae</taxon>
        <taxon>Solidesulfovibrio</taxon>
    </lineage>
</organism>
<evidence type="ECO:0000313" key="7">
    <source>
        <dbReference type="Proteomes" id="UP000006272"/>
    </source>
</evidence>
<dbReference type="PANTHER" id="PTHR43531">
    <property type="entry name" value="PROTEIN ICFG"/>
    <property type="match status" value="1"/>
</dbReference>
<evidence type="ECO:0000256" key="4">
    <source>
        <dbReference type="SAM" id="Phobius"/>
    </source>
</evidence>
<protein>
    <submittedName>
        <fullName evidence="6">Methyl-accepting chemotaxis protein</fullName>
    </submittedName>
</protein>
<sequence>MKNLKLGVKISIGFGLLIAIACALGGMAVFNMRAVEGQSTRLVQEYIPEVAIANSVERATMQTMLEMRSYGYSENQKEFDAGMRNLADLKRALAEAKAHADKYPQLVQLRDHAAKAQAKATEYEKYIAETHARIEALTAVRKTLDVAAAEIIKNSDAYLESQQKRLREEIASGVATAGLQERAEKVSGATDAISNLTAIRVGNYRGQLFREPRYIEEAVKAFGPLDQAIDAIRTKTRDEANIRQLAAIRDASQKYRQALMDYLDNFKALQDLAAKRLEASNAVQDAAEETAKAAMDATTKIAADAVASLGTASSVMLGGLAVALLLGVIIAIFLTKAITGPVIKGVAFAKAMAEGDFTRLLDIDQKDEMGVLAASLNEMVGKLREVVAEVQSASENVASGSEELSASAQSMSQGATEQAASVEEISS</sequence>
<feature type="transmembrane region" description="Helical" evidence="4">
    <location>
        <begin position="315"/>
        <end position="334"/>
    </location>
</feature>
<dbReference type="GO" id="GO:0004888">
    <property type="term" value="F:transmembrane signaling receptor activity"/>
    <property type="evidence" value="ECO:0007669"/>
    <property type="project" value="TreeGrafter"/>
</dbReference>
<keyword evidence="4" id="KW-0472">Membrane</keyword>
<dbReference type="Proteomes" id="UP000006272">
    <property type="component" value="Unassembled WGS sequence"/>
</dbReference>
<reference evidence="6 7" key="1">
    <citation type="submission" date="2012-07" db="EMBL/GenBank/DDBJ databases">
        <title>Draft genome sequence of Desulfovibrio magneticus str. Maddingley MBC34 obtained from a metagenomic sequence of a methanogenic enrichment isolated from coal-seam formation water in Victoria, Australia.</title>
        <authorList>
            <person name="Greenfield P."/>
            <person name="Hendry P."/>
            <person name="Li D."/>
            <person name="Rosewarne C.P."/>
            <person name="Tran-Dinh N."/>
            <person name="Elbourne L.D.H."/>
            <person name="Paulsen I.T."/>
            <person name="Midgley D.J."/>
        </authorList>
    </citation>
    <scope>NUCLEOTIDE SEQUENCE [LARGE SCALE GENOMIC DNA]</scope>
    <source>
        <strain evidence="7">Maddingley MBC34</strain>
    </source>
</reference>
<evidence type="ECO:0000313" key="6">
    <source>
        <dbReference type="EMBL" id="EKO38459.1"/>
    </source>
</evidence>